<reference evidence="14" key="1">
    <citation type="journal article" date="2019" name="bioRxiv">
        <title>Genome diversification in globally distributed novel marine Proteobacteria is linked to environmental adaptation.</title>
        <authorList>
            <person name="Zhou Z."/>
            <person name="Tran P.Q."/>
            <person name="Kieft K."/>
            <person name="Anantharaman K."/>
        </authorList>
    </citation>
    <scope>NUCLEOTIDE SEQUENCE [LARGE SCALE GENOMIC DNA]</scope>
</reference>
<dbReference type="EC" id="4.2.99.18" evidence="11"/>
<dbReference type="InterPro" id="IPR004036">
    <property type="entry name" value="Endonuclease-III-like_CS2"/>
</dbReference>
<comment type="cofactor">
    <cofactor evidence="11">
        <name>[4Fe-4S] cluster</name>
        <dbReference type="ChEBI" id="CHEBI:49883"/>
    </cofactor>
    <text evidence="11">Binds 1 [4Fe-4S] cluster.</text>
</comment>
<keyword evidence="6 11" id="KW-0408">Iron</keyword>
<evidence type="ECO:0000259" key="12">
    <source>
        <dbReference type="SMART" id="SM00478"/>
    </source>
</evidence>
<evidence type="ECO:0000256" key="1">
    <source>
        <dbReference type="ARBA" id="ARBA00008343"/>
    </source>
</evidence>
<keyword evidence="4 11" id="KW-0227">DNA damage</keyword>
<dbReference type="GO" id="GO:0006285">
    <property type="term" value="P:base-excision repair, AP site formation"/>
    <property type="evidence" value="ECO:0007669"/>
    <property type="project" value="TreeGrafter"/>
</dbReference>
<keyword evidence="11" id="KW-0238">DNA-binding</keyword>
<feature type="binding site" evidence="11">
    <location>
        <position position="232"/>
    </location>
    <ligand>
        <name>[4Fe-4S] cluster</name>
        <dbReference type="ChEBI" id="CHEBI:49883"/>
    </ligand>
</feature>
<dbReference type="SUPFAM" id="SSF48150">
    <property type="entry name" value="DNA-glycosylase"/>
    <property type="match status" value="1"/>
</dbReference>
<dbReference type="EMBL" id="DUAV01000031">
    <property type="protein sequence ID" value="HIG63815.1"/>
    <property type="molecule type" value="Genomic_DNA"/>
</dbReference>
<dbReference type="InterPro" id="IPR004035">
    <property type="entry name" value="Endouclease-III_FeS-bd_BS"/>
</dbReference>
<dbReference type="Gene3D" id="1.10.1670.10">
    <property type="entry name" value="Helix-hairpin-Helix base-excision DNA repair enzymes (C-terminal)"/>
    <property type="match status" value="1"/>
</dbReference>
<evidence type="ECO:0000256" key="7">
    <source>
        <dbReference type="ARBA" id="ARBA00023014"/>
    </source>
</evidence>
<dbReference type="InterPro" id="IPR011257">
    <property type="entry name" value="DNA_glycosylase"/>
</dbReference>
<keyword evidence="13" id="KW-0255">Endonuclease</keyword>
<comment type="function">
    <text evidence="11">DNA repair enzyme that has both DNA N-glycosylase activity and AP-lyase activity. The DNA N-glycosylase activity releases various damaged pyrimidines from DNA by cleaving the N-glycosidic bond, leaving an AP (apurinic/apyrimidinic) site. The AP-lyase activity cleaves the phosphodiester bond 3' to the AP site by a beta-elimination, leaving a 3'-terminal unsaturated sugar and a product with a terminal 5'-phosphate.</text>
</comment>
<organism evidence="13 14">
    <name type="scientific">Marine Group III euryarchaeote</name>
    <dbReference type="NCBI Taxonomy" id="2173149"/>
    <lineage>
        <taxon>Archaea</taxon>
        <taxon>Methanobacteriati</taxon>
        <taxon>Thermoplasmatota</taxon>
        <taxon>Thermoplasmata</taxon>
        <taxon>Candidatus Thermoprofundales</taxon>
    </lineage>
</organism>
<comment type="caution">
    <text evidence="13">The sequence shown here is derived from an EMBL/GenBank/DDBJ whole genome shotgun (WGS) entry which is preliminary data.</text>
</comment>
<dbReference type="FunFam" id="1.10.340.30:FF:000001">
    <property type="entry name" value="Endonuclease III"/>
    <property type="match status" value="1"/>
</dbReference>
<feature type="binding site" evidence="11">
    <location>
        <position position="235"/>
    </location>
    <ligand>
        <name>[4Fe-4S] cluster</name>
        <dbReference type="ChEBI" id="CHEBI:49883"/>
    </ligand>
</feature>
<dbReference type="GO" id="GO:0140078">
    <property type="term" value="F:class I DNA-(apurinic or apyrimidinic site) endonuclease activity"/>
    <property type="evidence" value="ECO:0007669"/>
    <property type="project" value="UniProtKB-EC"/>
</dbReference>
<sequence>MLQLPRRERGRRRLPQEAEAALQPLTVAKPHGRESQAKRAARARTVLAGLRHEYPQAECALLHRDPLQLLVATILSAQCTDERVNMVTPPLFRKYPDAAAFATADFAELGEVIHSTGFFNAKARHIIGACKAIIERHAGEVPRTLDALVALPGVGRKTASVVLGVAWGLVEGVVVDTHVHRLTRRLGLSHGNGPEAVERDLMALLPQGDWIEWSDRLIWHGRRVCDARRPRCSACFAEGICPQVDVTRRAQV</sequence>
<dbReference type="GO" id="GO:0051539">
    <property type="term" value="F:4 iron, 4 sulfur cluster binding"/>
    <property type="evidence" value="ECO:0007669"/>
    <property type="project" value="UniProtKB-UniRule"/>
</dbReference>
<evidence type="ECO:0000256" key="6">
    <source>
        <dbReference type="ARBA" id="ARBA00023004"/>
    </source>
</evidence>
<dbReference type="Pfam" id="PF00633">
    <property type="entry name" value="HHH"/>
    <property type="match status" value="1"/>
</dbReference>
<dbReference type="PROSITE" id="PS01155">
    <property type="entry name" value="ENDONUCLEASE_III_2"/>
    <property type="match status" value="1"/>
</dbReference>
<dbReference type="SMART" id="SM00478">
    <property type="entry name" value="ENDO3c"/>
    <property type="match status" value="1"/>
</dbReference>
<comment type="similarity">
    <text evidence="1 11">Belongs to the Nth/MutY family.</text>
</comment>
<evidence type="ECO:0000256" key="3">
    <source>
        <dbReference type="ARBA" id="ARBA00022723"/>
    </source>
</evidence>
<dbReference type="GO" id="GO:0046872">
    <property type="term" value="F:metal ion binding"/>
    <property type="evidence" value="ECO:0007669"/>
    <property type="project" value="UniProtKB-KW"/>
</dbReference>
<evidence type="ECO:0000256" key="9">
    <source>
        <dbReference type="ARBA" id="ARBA00023295"/>
    </source>
</evidence>
<evidence type="ECO:0000256" key="5">
    <source>
        <dbReference type="ARBA" id="ARBA00022801"/>
    </source>
</evidence>
<keyword evidence="5 11" id="KW-0378">Hydrolase</keyword>
<dbReference type="PANTHER" id="PTHR10359:SF18">
    <property type="entry name" value="ENDONUCLEASE III"/>
    <property type="match status" value="1"/>
</dbReference>
<keyword evidence="9 11" id="KW-0326">Glycosidase</keyword>
<name>A0A7C7ZDW1_9ARCH</name>
<feature type="binding site" evidence="11">
    <location>
        <position position="241"/>
    </location>
    <ligand>
        <name>[4Fe-4S] cluster</name>
        <dbReference type="ChEBI" id="CHEBI:49883"/>
    </ligand>
</feature>
<evidence type="ECO:0000256" key="2">
    <source>
        <dbReference type="ARBA" id="ARBA00022485"/>
    </source>
</evidence>
<dbReference type="InterPro" id="IPR003265">
    <property type="entry name" value="HhH-GPD_domain"/>
</dbReference>
<evidence type="ECO:0000256" key="11">
    <source>
        <dbReference type="HAMAP-Rule" id="MF_00942"/>
    </source>
</evidence>
<gene>
    <name evidence="11 13" type="primary">nth</name>
    <name evidence="13" type="ORF">EYQ16_04800</name>
</gene>
<dbReference type="AlphaFoldDB" id="A0A7C7ZDW1"/>
<comment type="catalytic activity">
    <reaction evidence="10">
        <text>Hydrolyzes mismatched double-stranded DNA and polynucleotides, releasing free thymine.</text>
        <dbReference type="EC" id="3.2.2.29"/>
    </reaction>
</comment>
<comment type="catalytic activity">
    <reaction evidence="11">
        <text>2'-deoxyribonucleotide-(2'-deoxyribose 5'-phosphate)-2'-deoxyribonucleotide-DNA = a 3'-end 2'-deoxyribonucleotide-(2,3-dehydro-2,3-deoxyribose 5'-phosphate)-DNA + a 5'-end 5'-phospho-2'-deoxyribonucleoside-DNA + H(+)</text>
        <dbReference type="Rhea" id="RHEA:66592"/>
        <dbReference type="Rhea" id="RHEA-COMP:13180"/>
        <dbReference type="Rhea" id="RHEA-COMP:16897"/>
        <dbReference type="Rhea" id="RHEA-COMP:17067"/>
        <dbReference type="ChEBI" id="CHEBI:15378"/>
        <dbReference type="ChEBI" id="CHEBI:136412"/>
        <dbReference type="ChEBI" id="CHEBI:157695"/>
        <dbReference type="ChEBI" id="CHEBI:167181"/>
        <dbReference type="EC" id="4.2.99.18"/>
    </reaction>
</comment>
<protein>
    <recommendedName>
        <fullName evidence="11">Endonuclease III</fullName>
        <ecNumber evidence="11">4.2.99.18</ecNumber>
    </recommendedName>
    <alternativeName>
        <fullName evidence="11">DNA-(apurinic or apyrimidinic site) lyase</fullName>
    </alternativeName>
</protein>
<keyword evidence="13" id="KW-0540">Nuclease</keyword>
<dbReference type="PROSITE" id="PS00764">
    <property type="entry name" value="ENDONUCLEASE_III_1"/>
    <property type="match status" value="1"/>
</dbReference>
<feature type="domain" description="HhH-GPD" evidence="12">
    <location>
        <begin position="75"/>
        <end position="223"/>
    </location>
</feature>
<evidence type="ECO:0000313" key="13">
    <source>
        <dbReference type="EMBL" id="HIG63815.1"/>
    </source>
</evidence>
<dbReference type="GO" id="GO:0003677">
    <property type="term" value="F:DNA binding"/>
    <property type="evidence" value="ECO:0007669"/>
    <property type="project" value="UniProtKB-UniRule"/>
</dbReference>
<dbReference type="HAMAP" id="MF_00942">
    <property type="entry name" value="Nth"/>
    <property type="match status" value="1"/>
</dbReference>
<dbReference type="GO" id="GO:0141016">
    <property type="term" value="F:G/T mismatch-specific thymine-DNA glycosylase activity"/>
    <property type="evidence" value="ECO:0007669"/>
    <property type="project" value="UniProtKB-EC"/>
</dbReference>
<dbReference type="Pfam" id="PF00730">
    <property type="entry name" value="HhH-GPD"/>
    <property type="match status" value="1"/>
</dbReference>
<dbReference type="PANTHER" id="PTHR10359">
    <property type="entry name" value="A/G-SPECIFIC ADENINE GLYCOSYLASE/ENDONUCLEASE III"/>
    <property type="match status" value="1"/>
</dbReference>
<dbReference type="NCBIfam" id="TIGR01083">
    <property type="entry name" value="nth"/>
    <property type="match status" value="1"/>
</dbReference>
<dbReference type="InterPro" id="IPR005759">
    <property type="entry name" value="Nth"/>
</dbReference>
<keyword evidence="7 11" id="KW-0411">Iron-sulfur</keyword>
<evidence type="ECO:0000313" key="14">
    <source>
        <dbReference type="Proteomes" id="UP000589516"/>
    </source>
</evidence>
<evidence type="ECO:0000256" key="8">
    <source>
        <dbReference type="ARBA" id="ARBA00023204"/>
    </source>
</evidence>
<dbReference type="CDD" id="cd00056">
    <property type="entry name" value="ENDO3c"/>
    <property type="match status" value="1"/>
</dbReference>
<keyword evidence="8 11" id="KW-0234">DNA repair</keyword>
<dbReference type="Proteomes" id="UP000589516">
    <property type="component" value="Unassembled WGS sequence"/>
</dbReference>
<evidence type="ECO:0000256" key="10">
    <source>
        <dbReference type="ARBA" id="ARBA00052915"/>
    </source>
</evidence>
<evidence type="ECO:0000256" key="4">
    <source>
        <dbReference type="ARBA" id="ARBA00022763"/>
    </source>
</evidence>
<feature type="binding site" evidence="11">
    <location>
        <position position="225"/>
    </location>
    <ligand>
        <name>[4Fe-4S] cluster</name>
        <dbReference type="ChEBI" id="CHEBI:49883"/>
    </ligand>
</feature>
<dbReference type="InterPro" id="IPR023170">
    <property type="entry name" value="HhH_base_excis_C"/>
</dbReference>
<dbReference type="Gene3D" id="1.10.340.30">
    <property type="entry name" value="Hypothetical protein, domain 2"/>
    <property type="match status" value="1"/>
</dbReference>
<dbReference type="InterPro" id="IPR000445">
    <property type="entry name" value="HhH_motif"/>
</dbReference>
<keyword evidence="2 11" id="KW-0004">4Fe-4S</keyword>
<proteinExistence type="inferred from homology"/>
<keyword evidence="11" id="KW-0456">Lyase</keyword>
<accession>A0A7C7ZDW1</accession>
<keyword evidence="3 11" id="KW-0479">Metal-binding</keyword>